<organism evidence="9">
    <name type="scientific">bioreactor metagenome</name>
    <dbReference type="NCBI Taxonomy" id="1076179"/>
    <lineage>
        <taxon>unclassified sequences</taxon>
        <taxon>metagenomes</taxon>
        <taxon>ecological metagenomes</taxon>
    </lineage>
</organism>
<dbReference type="Pfam" id="PF01316">
    <property type="entry name" value="Arg_repressor"/>
    <property type="match status" value="1"/>
</dbReference>
<keyword evidence="4" id="KW-0805">Transcription regulation</keyword>
<dbReference type="PANTHER" id="PTHR34471:SF1">
    <property type="entry name" value="ARGININE REPRESSOR"/>
    <property type="match status" value="1"/>
</dbReference>
<gene>
    <name evidence="9" type="primary">argR_23</name>
    <name evidence="9" type="ORF">SDC9_124325</name>
</gene>
<dbReference type="Gene3D" id="1.10.10.10">
    <property type="entry name" value="Winged helix-like DNA-binding domain superfamily/Winged helix DNA-binding domain"/>
    <property type="match status" value="1"/>
</dbReference>
<dbReference type="GO" id="GO:0005737">
    <property type="term" value="C:cytoplasm"/>
    <property type="evidence" value="ECO:0007669"/>
    <property type="project" value="UniProtKB-SubCell"/>
</dbReference>
<dbReference type="InterPro" id="IPR020900">
    <property type="entry name" value="Arg_repress_DNA-bd"/>
</dbReference>
<dbReference type="GO" id="GO:0003700">
    <property type="term" value="F:DNA-binding transcription factor activity"/>
    <property type="evidence" value="ECO:0007669"/>
    <property type="project" value="InterPro"/>
</dbReference>
<dbReference type="AlphaFoldDB" id="A0A645CKP2"/>
<dbReference type="InterPro" id="IPR036390">
    <property type="entry name" value="WH_DNA-bd_sf"/>
</dbReference>
<comment type="similarity">
    <text evidence="2">Belongs to the ArgR family.</text>
</comment>
<evidence type="ECO:0000256" key="4">
    <source>
        <dbReference type="ARBA" id="ARBA00023015"/>
    </source>
</evidence>
<dbReference type="GO" id="GO:0006525">
    <property type="term" value="P:arginine metabolic process"/>
    <property type="evidence" value="ECO:0007669"/>
    <property type="project" value="InterPro"/>
</dbReference>
<evidence type="ECO:0000256" key="3">
    <source>
        <dbReference type="ARBA" id="ARBA00022490"/>
    </source>
</evidence>
<dbReference type="InterPro" id="IPR036388">
    <property type="entry name" value="WH-like_DNA-bd_sf"/>
</dbReference>
<comment type="caution">
    <text evidence="9">The sequence shown here is derived from an EMBL/GenBank/DDBJ whole genome shotgun (WGS) entry which is preliminary data.</text>
</comment>
<keyword evidence="3" id="KW-0963">Cytoplasm</keyword>
<dbReference type="PRINTS" id="PR01467">
    <property type="entry name" value="ARGREPRESSOR"/>
</dbReference>
<evidence type="ECO:0000256" key="1">
    <source>
        <dbReference type="ARBA" id="ARBA00004496"/>
    </source>
</evidence>
<name>A0A645CKP2_9ZZZZ</name>
<keyword evidence="5" id="KW-0238">DNA-binding</keyword>
<evidence type="ECO:0000256" key="5">
    <source>
        <dbReference type="ARBA" id="ARBA00023125"/>
    </source>
</evidence>
<dbReference type="Pfam" id="PF02863">
    <property type="entry name" value="Arg_repressor_C"/>
    <property type="match status" value="1"/>
</dbReference>
<accession>A0A645CKP2</accession>
<dbReference type="PANTHER" id="PTHR34471">
    <property type="entry name" value="ARGININE REPRESSOR"/>
    <property type="match status" value="1"/>
</dbReference>
<dbReference type="GO" id="GO:0034618">
    <property type="term" value="F:arginine binding"/>
    <property type="evidence" value="ECO:0007669"/>
    <property type="project" value="InterPro"/>
</dbReference>
<dbReference type="HAMAP" id="MF_00173">
    <property type="entry name" value="Arg_repressor"/>
    <property type="match status" value="1"/>
</dbReference>
<feature type="domain" description="Arginine repressor DNA-binding" evidence="7">
    <location>
        <begin position="8"/>
        <end position="75"/>
    </location>
</feature>
<evidence type="ECO:0000256" key="6">
    <source>
        <dbReference type="ARBA" id="ARBA00023163"/>
    </source>
</evidence>
<dbReference type="InterPro" id="IPR036251">
    <property type="entry name" value="Arg_repress_C_sf"/>
</dbReference>
<comment type="subcellular location">
    <subcellularLocation>
        <location evidence="1">Cytoplasm</location>
    </subcellularLocation>
</comment>
<sequence>MGRASQNSKEKRHDLILKLIADNEVRTQTELSELVNAAGFNATQATISRDIKKLRLIKTADTDSTYKYIIGTDEEIWGESRKYISVLIQVVIKVAQAQNFAIVNTLPGTANAAAAAIDSLKWDEVLGSLAGDDTIFIAFASPEKALLFCTRIEGLINEYRQ</sequence>
<dbReference type="Gene3D" id="3.30.1360.40">
    <property type="match status" value="1"/>
</dbReference>
<feature type="domain" description="Arginine repressor C-terminal" evidence="8">
    <location>
        <begin position="89"/>
        <end position="152"/>
    </location>
</feature>
<reference evidence="9" key="1">
    <citation type="submission" date="2019-08" db="EMBL/GenBank/DDBJ databases">
        <authorList>
            <person name="Kucharzyk K."/>
            <person name="Murdoch R.W."/>
            <person name="Higgins S."/>
            <person name="Loffler F."/>
        </authorList>
    </citation>
    <scope>NUCLEOTIDE SEQUENCE</scope>
</reference>
<dbReference type="SUPFAM" id="SSF55252">
    <property type="entry name" value="C-terminal domain of arginine repressor"/>
    <property type="match status" value="1"/>
</dbReference>
<keyword evidence="6" id="KW-0804">Transcription</keyword>
<dbReference type="SUPFAM" id="SSF46785">
    <property type="entry name" value="Winged helix' DNA-binding domain"/>
    <property type="match status" value="1"/>
</dbReference>
<evidence type="ECO:0000313" key="9">
    <source>
        <dbReference type="EMBL" id="MPM77322.1"/>
    </source>
</evidence>
<evidence type="ECO:0000259" key="7">
    <source>
        <dbReference type="Pfam" id="PF01316"/>
    </source>
</evidence>
<dbReference type="InterPro" id="IPR020899">
    <property type="entry name" value="Arg_repress_C"/>
</dbReference>
<evidence type="ECO:0000259" key="8">
    <source>
        <dbReference type="Pfam" id="PF02863"/>
    </source>
</evidence>
<evidence type="ECO:0000256" key="2">
    <source>
        <dbReference type="ARBA" id="ARBA00008316"/>
    </source>
</evidence>
<dbReference type="EMBL" id="VSSQ01027867">
    <property type="protein sequence ID" value="MPM77322.1"/>
    <property type="molecule type" value="Genomic_DNA"/>
</dbReference>
<dbReference type="GO" id="GO:0051259">
    <property type="term" value="P:protein complex oligomerization"/>
    <property type="evidence" value="ECO:0007669"/>
    <property type="project" value="InterPro"/>
</dbReference>
<dbReference type="InterPro" id="IPR001669">
    <property type="entry name" value="Arg_repress"/>
</dbReference>
<protein>
    <submittedName>
        <fullName evidence="9">Arginine repressor</fullName>
    </submittedName>
</protein>
<proteinExistence type="inferred from homology"/>
<dbReference type="GO" id="GO:0003677">
    <property type="term" value="F:DNA binding"/>
    <property type="evidence" value="ECO:0007669"/>
    <property type="project" value="UniProtKB-KW"/>
</dbReference>